<organism evidence="2 3">
    <name type="scientific">Candidatus Anaerobiospirillum pullicola</name>
    <dbReference type="NCBI Taxonomy" id="2838451"/>
    <lineage>
        <taxon>Bacteria</taxon>
        <taxon>Pseudomonadati</taxon>
        <taxon>Pseudomonadota</taxon>
        <taxon>Gammaproteobacteria</taxon>
        <taxon>Aeromonadales</taxon>
        <taxon>Succinivibrionaceae</taxon>
        <taxon>Anaerobiospirillum</taxon>
    </lineage>
</organism>
<reference evidence="2" key="1">
    <citation type="journal article" date="2021" name="PeerJ">
        <title>Extensive microbial diversity within the chicken gut microbiome revealed by metagenomics and culture.</title>
        <authorList>
            <person name="Gilroy R."/>
            <person name="Ravi A."/>
            <person name="Getino M."/>
            <person name="Pursley I."/>
            <person name="Horton D.L."/>
            <person name="Alikhan N.F."/>
            <person name="Baker D."/>
            <person name="Gharbi K."/>
            <person name="Hall N."/>
            <person name="Watson M."/>
            <person name="Adriaenssens E.M."/>
            <person name="Foster-Nyarko E."/>
            <person name="Jarju S."/>
            <person name="Secka A."/>
            <person name="Antonio M."/>
            <person name="Oren A."/>
            <person name="Chaudhuri R.R."/>
            <person name="La Ragione R."/>
            <person name="Hildebrand F."/>
            <person name="Pallen M.J."/>
        </authorList>
    </citation>
    <scope>NUCLEOTIDE SEQUENCE</scope>
    <source>
        <strain evidence="2">378</strain>
    </source>
</reference>
<dbReference type="AlphaFoldDB" id="A0A948TGM5"/>
<evidence type="ECO:0000313" key="3">
    <source>
        <dbReference type="Proteomes" id="UP000733611"/>
    </source>
</evidence>
<keyword evidence="1" id="KW-0472">Membrane</keyword>
<gene>
    <name evidence="2" type="ORF">H9847_06830</name>
</gene>
<evidence type="ECO:0000256" key="1">
    <source>
        <dbReference type="SAM" id="Phobius"/>
    </source>
</evidence>
<proteinExistence type="predicted"/>
<feature type="transmembrane region" description="Helical" evidence="1">
    <location>
        <begin position="6"/>
        <end position="28"/>
    </location>
</feature>
<dbReference type="EMBL" id="JAHLFE010000137">
    <property type="protein sequence ID" value="MBU3844564.1"/>
    <property type="molecule type" value="Genomic_DNA"/>
</dbReference>
<keyword evidence="1" id="KW-1133">Transmembrane helix</keyword>
<name>A0A948TGM5_9GAMM</name>
<keyword evidence="1" id="KW-0812">Transmembrane</keyword>
<evidence type="ECO:0000313" key="2">
    <source>
        <dbReference type="EMBL" id="MBU3844564.1"/>
    </source>
</evidence>
<dbReference type="Proteomes" id="UP000733611">
    <property type="component" value="Unassembled WGS sequence"/>
</dbReference>
<sequence>RSSTNAIKLVLSVMAFGVTILVLVLVLYPPHSEQIREKIFVVNSCYVPMGQPLERHKVAAVT</sequence>
<accession>A0A948TGM5</accession>
<protein>
    <submittedName>
        <fullName evidence="2">Uncharacterized protein</fullName>
    </submittedName>
</protein>
<comment type="caution">
    <text evidence="2">The sequence shown here is derived from an EMBL/GenBank/DDBJ whole genome shotgun (WGS) entry which is preliminary data.</text>
</comment>
<feature type="non-terminal residue" evidence="2">
    <location>
        <position position="1"/>
    </location>
</feature>
<reference evidence="2" key="2">
    <citation type="submission" date="2021-04" db="EMBL/GenBank/DDBJ databases">
        <authorList>
            <person name="Gilroy R."/>
        </authorList>
    </citation>
    <scope>NUCLEOTIDE SEQUENCE</scope>
    <source>
        <strain evidence="2">378</strain>
    </source>
</reference>